<dbReference type="Pfam" id="PF25000">
    <property type="entry name" value="DUF7779"/>
    <property type="match status" value="1"/>
</dbReference>
<dbReference type="PANTHER" id="PTHR35205:SF1">
    <property type="entry name" value="ZU5 DOMAIN-CONTAINING PROTEIN"/>
    <property type="match status" value="1"/>
</dbReference>
<reference evidence="3" key="1">
    <citation type="journal article" date="2020" name="Stud. Mycol.">
        <title>101 Dothideomycetes genomes: a test case for predicting lifestyles and emergence of pathogens.</title>
        <authorList>
            <person name="Haridas S."/>
            <person name="Albert R."/>
            <person name="Binder M."/>
            <person name="Bloem J."/>
            <person name="Labutti K."/>
            <person name="Salamov A."/>
            <person name="Andreopoulos B."/>
            <person name="Baker S."/>
            <person name="Barry K."/>
            <person name="Bills G."/>
            <person name="Bluhm B."/>
            <person name="Cannon C."/>
            <person name="Castanera R."/>
            <person name="Culley D."/>
            <person name="Daum C."/>
            <person name="Ezra D."/>
            <person name="Gonzalez J."/>
            <person name="Henrissat B."/>
            <person name="Kuo A."/>
            <person name="Liang C."/>
            <person name="Lipzen A."/>
            <person name="Lutzoni F."/>
            <person name="Magnuson J."/>
            <person name="Mondo S."/>
            <person name="Nolan M."/>
            <person name="Ohm R."/>
            <person name="Pangilinan J."/>
            <person name="Park H.-J."/>
            <person name="Ramirez L."/>
            <person name="Alfaro M."/>
            <person name="Sun H."/>
            <person name="Tritt A."/>
            <person name="Yoshinaga Y."/>
            <person name="Zwiers L.-H."/>
            <person name="Turgeon B."/>
            <person name="Goodwin S."/>
            <person name="Spatafora J."/>
            <person name="Crous P."/>
            <person name="Grigoriev I."/>
        </authorList>
    </citation>
    <scope>NUCLEOTIDE SEQUENCE</scope>
    <source>
        <strain evidence="3">CBS 207.26</strain>
    </source>
</reference>
<dbReference type="Gene3D" id="3.40.50.300">
    <property type="entry name" value="P-loop containing nucleotide triphosphate hydrolases"/>
    <property type="match status" value="1"/>
</dbReference>
<organism evidence="3 4">
    <name type="scientific">Zopfia rhizophila CBS 207.26</name>
    <dbReference type="NCBI Taxonomy" id="1314779"/>
    <lineage>
        <taxon>Eukaryota</taxon>
        <taxon>Fungi</taxon>
        <taxon>Dikarya</taxon>
        <taxon>Ascomycota</taxon>
        <taxon>Pezizomycotina</taxon>
        <taxon>Dothideomycetes</taxon>
        <taxon>Dothideomycetes incertae sedis</taxon>
        <taxon>Zopfiaceae</taxon>
        <taxon>Zopfia</taxon>
    </lineage>
</organism>
<dbReference type="PANTHER" id="PTHR35205">
    <property type="entry name" value="NB-ARC AND TPR DOMAIN PROTEIN"/>
    <property type="match status" value="1"/>
</dbReference>
<dbReference type="GO" id="GO:0043531">
    <property type="term" value="F:ADP binding"/>
    <property type="evidence" value="ECO:0007669"/>
    <property type="project" value="InterPro"/>
</dbReference>
<dbReference type="Proteomes" id="UP000800200">
    <property type="component" value="Unassembled WGS sequence"/>
</dbReference>
<dbReference type="EMBL" id="ML994704">
    <property type="protein sequence ID" value="KAF2176648.1"/>
    <property type="molecule type" value="Genomic_DNA"/>
</dbReference>
<keyword evidence="4" id="KW-1185">Reference proteome</keyword>
<dbReference type="AlphaFoldDB" id="A0A6A6DDW4"/>
<dbReference type="OrthoDB" id="20872at2759"/>
<dbReference type="InterPro" id="IPR027417">
    <property type="entry name" value="P-loop_NTPase"/>
</dbReference>
<gene>
    <name evidence="3" type="ORF">K469DRAFT_698326</name>
</gene>
<evidence type="ECO:0000313" key="3">
    <source>
        <dbReference type="EMBL" id="KAF2176648.1"/>
    </source>
</evidence>
<proteinExistence type="predicted"/>
<protein>
    <submittedName>
        <fullName evidence="3">Uncharacterized protein</fullName>
    </submittedName>
</protein>
<dbReference type="Pfam" id="PF00931">
    <property type="entry name" value="NB-ARC"/>
    <property type="match status" value="1"/>
</dbReference>
<sequence>MCDRAALTIPSTSTLHTLDLRHQCRACMASQSTATFSGTHNQDRSSTLLRPSSNVPFRRDNDFVDRGDILARVDERCSRPAGRAALVGFGGFGKSQLAIEYAHRVRRSSPDTWIFWVYASNSARLEEAFSDIAERVGLCSQPGAAVDIVVVVRKWLCNEANGRWLMIVDNVDDEITVESQKDGQSISLASLLPQSDHGAIVVTSRNADVARSLVGRQQDIIMIDTMTEGEAVELLQNKLGDETRDGAIQLVKALDCIPLAIVQAAAYMNRLGPRMSVPKYLGELKGVEEQVQLLQKAAAPDIRRDGKALNSVLATWQISFEYIRQKRPSAAYLLSFMSFFNQQGIPEFMIRHYTDKDGEGQDDSSDRRLKEEDVGFEEDVAVLRAFSLVATTQREDEFEMHGLVQLATRIWLRSTKAERGWHRAFIQAMAQEFPEGEYANWPKCQTLFPHVLPMVEQESLNIGKTDKWALLLNNAG</sequence>
<feature type="domain" description="DUF7779" evidence="2">
    <location>
        <begin position="327"/>
        <end position="410"/>
    </location>
</feature>
<dbReference type="SUPFAM" id="SSF52540">
    <property type="entry name" value="P-loop containing nucleoside triphosphate hydrolases"/>
    <property type="match status" value="1"/>
</dbReference>
<evidence type="ECO:0000313" key="4">
    <source>
        <dbReference type="Proteomes" id="UP000800200"/>
    </source>
</evidence>
<accession>A0A6A6DDW4</accession>
<evidence type="ECO:0000259" key="1">
    <source>
        <dbReference type="Pfam" id="PF00931"/>
    </source>
</evidence>
<feature type="domain" description="NB-ARC" evidence="1">
    <location>
        <begin position="84"/>
        <end position="242"/>
    </location>
</feature>
<evidence type="ECO:0000259" key="2">
    <source>
        <dbReference type="Pfam" id="PF25000"/>
    </source>
</evidence>
<dbReference type="InterPro" id="IPR002182">
    <property type="entry name" value="NB-ARC"/>
</dbReference>
<dbReference type="InterPro" id="IPR056681">
    <property type="entry name" value="DUF7779"/>
</dbReference>
<name>A0A6A6DDW4_9PEZI</name>